<protein>
    <submittedName>
        <fullName evidence="3">Reverse transcriptase domain-containing protein</fullName>
    </submittedName>
</protein>
<dbReference type="SUPFAM" id="SSF56219">
    <property type="entry name" value="DNase I-like"/>
    <property type="match status" value="1"/>
</dbReference>
<dbReference type="Pfam" id="PF03372">
    <property type="entry name" value="Exo_endo_phos"/>
    <property type="match status" value="1"/>
</dbReference>
<evidence type="ECO:0000313" key="2">
    <source>
        <dbReference type="Proteomes" id="UP000025227"/>
    </source>
</evidence>
<dbReference type="GO" id="GO:0003824">
    <property type="term" value="F:catalytic activity"/>
    <property type="evidence" value="ECO:0007669"/>
    <property type="project" value="InterPro"/>
</dbReference>
<reference evidence="3" key="1">
    <citation type="submission" date="2020-12" db="UniProtKB">
        <authorList>
            <consortium name="WormBaseParasite"/>
        </authorList>
    </citation>
    <scope>IDENTIFICATION</scope>
    <source>
        <strain evidence="3">MHco3</strain>
    </source>
</reference>
<organism evidence="2 3">
    <name type="scientific">Haemonchus contortus</name>
    <name type="common">Barber pole worm</name>
    <dbReference type="NCBI Taxonomy" id="6289"/>
    <lineage>
        <taxon>Eukaryota</taxon>
        <taxon>Metazoa</taxon>
        <taxon>Ecdysozoa</taxon>
        <taxon>Nematoda</taxon>
        <taxon>Chromadorea</taxon>
        <taxon>Rhabditida</taxon>
        <taxon>Rhabditina</taxon>
        <taxon>Rhabditomorpha</taxon>
        <taxon>Strongyloidea</taxon>
        <taxon>Trichostrongylidae</taxon>
        <taxon>Haemonchus</taxon>
    </lineage>
</organism>
<proteinExistence type="predicted"/>
<dbReference type="OMA" id="WKTVMIS"/>
<dbReference type="InterPro" id="IPR036691">
    <property type="entry name" value="Endo/exonu/phosph_ase_sf"/>
</dbReference>
<dbReference type="AlphaFoldDB" id="A0A6F7PEL8"/>
<dbReference type="SUPFAM" id="SSF56672">
    <property type="entry name" value="DNA/RNA polymerases"/>
    <property type="match status" value="1"/>
</dbReference>
<dbReference type="CDD" id="cd09076">
    <property type="entry name" value="L1-EN"/>
    <property type="match status" value="1"/>
</dbReference>
<dbReference type="PANTHER" id="PTHR47027">
    <property type="entry name" value="REVERSE TRANSCRIPTASE DOMAIN-CONTAINING PROTEIN"/>
    <property type="match status" value="1"/>
</dbReference>
<dbReference type="PANTHER" id="PTHR47027:SF20">
    <property type="entry name" value="REVERSE TRANSCRIPTASE-LIKE PROTEIN WITH RNA-DIRECTED DNA POLYMERASE DOMAIN"/>
    <property type="match status" value="1"/>
</dbReference>
<sequence length="967" mass="110540">MPRLCTTSPHLGVRQGRNKDHGRIRIHIASHNVRTLSTDSLLDIYLQQIEKIKADIVGVCETRRARAVSAKWSSGEEILLGEGADNVSRTGGVGFIVKAKMAPYVISCDIQSPRVAVLKIELQKLGDRTLKIVQVYAPTASAEDDELERFYEEIERALKVKSTYTIVQGDFNAVVGSRLDGTEHLLGRYGVGVRNERGNRLVEFAEQHKFSIMNTFFEKKAKRLWTWRSPDTKTLRQIDYVLTDTPRLFADVSVIGESVIATGSDHRLLRSVILCDVRKENRVLHSQRTLIRRTFNADTYATMIASSDLQMKSGNSIDADYEDLVEKIMQAVKASSTATEPARRRRITPEAVQMMKKRARMKAEGRVQTADYRELCEAIRKKIKCDYEGFRQKKLREAAERRVSLKAVERDICLRHHIPSALKDDTGLRTTNRLRMNEICTKFFNDLYSSKAVVARAVQNTAGEPIPDVMWEEVEHAVKQIKAGKSPGCDNIRPEHLKAGGLPLFKALAQRFSRYCREKRIPAAWKKSRTILLMKKGDPESLDNYRPITLLSQVYKAFTRIILNRIVGDLDMAMSREQAGFRSGYSTLDHLHVVRQLTEKCGEYRIPLCIAFVDYRKAFDSVETNAMLNAMSRYGVNSCYVDLLEELNKGCTTEIKLFNDPCQIKICKGVRQGDTISPKLFALTLEALFTDLDWTGGIEIDGENLTYLLFADDCVVFAHDASELQAKLVQLQTKSSEIGLEMNLSKTKWMHNQFSPTATVKIDGETIEEVKSFKYLGHQLSFTEGSSGEYSRRRKAAWSSFNKISTLLLDEDLPMKLKASLFHSTVIPAVLYGAECWSSTKADEEKFAVMQRSMERRICKVSLREHITNTELRRRSGLVDVVQEMYKRKREWAGHVARLKDNRWTFRLTNWVPLDHKRAPGRPKLRWADPMVNMLGQQWKRRAQDRNGWLKVDLREWRSSRGQVGYR</sequence>
<dbReference type="Gene3D" id="3.60.10.10">
    <property type="entry name" value="Endonuclease/exonuclease/phosphatase"/>
    <property type="match status" value="1"/>
</dbReference>
<evidence type="ECO:0000313" key="3">
    <source>
        <dbReference type="WBParaSite" id="HCON_00138240-00001"/>
    </source>
</evidence>
<dbReference type="Pfam" id="PF00078">
    <property type="entry name" value="RVT_1"/>
    <property type="match status" value="1"/>
</dbReference>
<feature type="domain" description="Reverse transcriptase" evidence="1">
    <location>
        <begin position="514"/>
        <end position="780"/>
    </location>
</feature>
<dbReference type="OrthoDB" id="410104at2759"/>
<dbReference type="InterPro" id="IPR000477">
    <property type="entry name" value="RT_dom"/>
</dbReference>
<dbReference type="PROSITE" id="PS50878">
    <property type="entry name" value="RT_POL"/>
    <property type="match status" value="1"/>
</dbReference>
<dbReference type="Proteomes" id="UP000025227">
    <property type="component" value="Unplaced"/>
</dbReference>
<evidence type="ECO:0000259" key="1">
    <source>
        <dbReference type="PROSITE" id="PS50878"/>
    </source>
</evidence>
<dbReference type="InterPro" id="IPR005135">
    <property type="entry name" value="Endo/exonuclease/phosphatase"/>
</dbReference>
<dbReference type="InterPro" id="IPR043502">
    <property type="entry name" value="DNA/RNA_pol_sf"/>
</dbReference>
<accession>A0A6F7PEL8</accession>
<dbReference type="Gene3D" id="3.30.70.270">
    <property type="match status" value="1"/>
</dbReference>
<dbReference type="CDD" id="cd01650">
    <property type="entry name" value="RT_nLTR_like"/>
    <property type="match status" value="1"/>
</dbReference>
<keyword evidence="2" id="KW-1185">Reference proteome</keyword>
<dbReference type="WBParaSite" id="HCON_00138240-00001">
    <property type="protein sequence ID" value="HCON_00138240-00001"/>
    <property type="gene ID" value="HCON_00138240"/>
</dbReference>
<name>A0A6F7PEL8_HAECO</name>
<dbReference type="InterPro" id="IPR043128">
    <property type="entry name" value="Rev_trsase/Diguanyl_cyclase"/>
</dbReference>